<feature type="chain" id="PRO_5009921082" evidence="1">
    <location>
        <begin position="19"/>
        <end position="146"/>
    </location>
</feature>
<evidence type="ECO:0000259" key="2">
    <source>
        <dbReference type="Pfam" id="PF13648"/>
    </source>
</evidence>
<gene>
    <name evidence="3" type="ORF">SAMN05444267_100557</name>
</gene>
<proteinExistence type="predicted"/>
<accession>A0A1M6TCY3</accession>
<dbReference type="STRING" id="1302687.SAMN05444267_100557"/>
<dbReference type="EMBL" id="FRAV01000005">
    <property type="protein sequence ID" value="SHK54865.1"/>
    <property type="molecule type" value="Genomic_DNA"/>
</dbReference>
<dbReference type="Pfam" id="PF13648">
    <property type="entry name" value="Lipocalin_4"/>
    <property type="match status" value="1"/>
</dbReference>
<keyword evidence="4" id="KW-1185">Reference proteome</keyword>
<evidence type="ECO:0000313" key="4">
    <source>
        <dbReference type="Proteomes" id="UP000184364"/>
    </source>
</evidence>
<protein>
    <submittedName>
        <fullName evidence="3">Lipocalin-like domain-containing protein</fullName>
    </submittedName>
</protein>
<organism evidence="3 4">
    <name type="scientific">Chryseobacterium polytrichastri</name>
    <dbReference type="NCBI Taxonomy" id="1302687"/>
    <lineage>
        <taxon>Bacteria</taxon>
        <taxon>Pseudomonadati</taxon>
        <taxon>Bacteroidota</taxon>
        <taxon>Flavobacteriia</taxon>
        <taxon>Flavobacteriales</taxon>
        <taxon>Weeksellaceae</taxon>
        <taxon>Chryseobacterium group</taxon>
        <taxon>Chryseobacterium</taxon>
    </lineage>
</organism>
<dbReference type="Proteomes" id="UP000184364">
    <property type="component" value="Unassembled WGS sequence"/>
</dbReference>
<sequence>MKYIIVIFLLLGMVSCSTDEPNVIVENTSINGNWKPYKYIFRGKDIMLNECESKGQLLINTDFSGVYERYGLSDSGNCNTLDSFEGNWKYDNLSTLILTYIESGATKTLTKKVNSYSDTELRINDNSKNLDNVPGNDEGILVYRKF</sequence>
<evidence type="ECO:0000256" key="1">
    <source>
        <dbReference type="SAM" id="SignalP"/>
    </source>
</evidence>
<feature type="signal peptide" evidence="1">
    <location>
        <begin position="1"/>
        <end position="18"/>
    </location>
</feature>
<name>A0A1M6TCY3_9FLAO</name>
<reference evidence="4" key="1">
    <citation type="submission" date="2016-11" db="EMBL/GenBank/DDBJ databases">
        <authorList>
            <person name="Varghese N."/>
            <person name="Submissions S."/>
        </authorList>
    </citation>
    <scope>NUCLEOTIDE SEQUENCE [LARGE SCALE GENOMIC DNA]</scope>
    <source>
        <strain evidence="4">DSM 26899</strain>
    </source>
</reference>
<dbReference type="AlphaFoldDB" id="A0A1M6TCY3"/>
<dbReference type="RefSeq" id="WP_073291261.1">
    <property type="nucleotide sequence ID" value="NZ_FRAV01000005.1"/>
</dbReference>
<keyword evidence="1" id="KW-0732">Signal</keyword>
<feature type="domain" description="Lipocalin-like" evidence="2">
    <location>
        <begin position="30"/>
        <end position="122"/>
    </location>
</feature>
<dbReference type="InterPro" id="IPR024311">
    <property type="entry name" value="Lipocalin-like"/>
</dbReference>
<evidence type="ECO:0000313" key="3">
    <source>
        <dbReference type="EMBL" id="SHK54865.1"/>
    </source>
</evidence>
<dbReference type="PROSITE" id="PS51257">
    <property type="entry name" value="PROKAR_LIPOPROTEIN"/>
    <property type="match status" value="1"/>
</dbReference>
<dbReference type="OrthoDB" id="1268894at2"/>